<dbReference type="PRINTS" id="PR00081">
    <property type="entry name" value="GDHRDH"/>
</dbReference>
<protein>
    <submittedName>
        <fullName evidence="3">Uncharacterized protein</fullName>
    </submittedName>
</protein>
<dbReference type="SUPFAM" id="SSF51735">
    <property type="entry name" value="NAD(P)-binding Rossmann-fold domains"/>
    <property type="match status" value="1"/>
</dbReference>
<organism evidence="3 4">
    <name type="scientific">Sporothrix stenoceras</name>
    <dbReference type="NCBI Taxonomy" id="5173"/>
    <lineage>
        <taxon>Eukaryota</taxon>
        <taxon>Fungi</taxon>
        <taxon>Dikarya</taxon>
        <taxon>Ascomycota</taxon>
        <taxon>Pezizomycotina</taxon>
        <taxon>Sordariomycetes</taxon>
        <taxon>Sordariomycetidae</taxon>
        <taxon>Ophiostomatales</taxon>
        <taxon>Ophiostomataceae</taxon>
        <taxon>Sporothrix</taxon>
    </lineage>
</organism>
<comment type="similarity">
    <text evidence="1">Belongs to the short-chain dehydrogenases/reductases (SDR) family.</text>
</comment>
<dbReference type="InterPro" id="IPR036291">
    <property type="entry name" value="NAD(P)-bd_dom_sf"/>
</dbReference>
<dbReference type="PANTHER" id="PTHR43008">
    <property type="entry name" value="BENZIL REDUCTASE"/>
    <property type="match status" value="1"/>
</dbReference>
<dbReference type="PANTHER" id="PTHR43008:SF4">
    <property type="entry name" value="CHAIN DEHYDROGENASE, PUTATIVE (AFU_ORTHOLOGUE AFUA_4G08710)-RELATED"/>
    <property type="match status" value="1"/>
</dbReference>
<dbReference type="Proteomes" id="UP001583186">
    <property type="component" value="Unassembled WGS sequence"/>
</dbReference>
<name>A0ABR3YMZ1_9PEZI</name>
<dbReference type="Gene3D" id="3.40.50.720">
    <property type="entry name" value="NAD(P)-binding Rossmann-like Domain"/>
    <property type="match status" value="1"/>
</dbReference>
<evidence type="ECO:0000256" key="1">
    <source>
        <dbReference type="ARBA" id="ARBA00006484"/>
    </source>
</evidence>
<proteinExistence type="inferred from homology"/>
<evidence type="ECO:0000256" key="2">
    <source>
        <dbReference type="ARBA" id="ARBA00023002"/>
    </source>
</evidence>
<sequence length="117" mass="12588">MGHTEESHVNAIDVETEVSLAGKIIAVTGANRGIGLGIAECALDNGAAKVYSIDVRSPGTDSDDEFVVMPNKYLGRLFSVVAEVTKQASITAAIDRIVNAAGAIHGHRRRWFERVRR</sequence>
<comment type="caution">
    <text evidence="3">The sequence shown here is derived from an EMBL/GenBank/DDBJ whole genome shotgun (WGS) entry which is preliminary data.</text>
</comment>
<gene>
    <name evidence="3" type="ORF">Sste5346_008702</name>
</gene>
<dbReference type="EMBL" id="JAWCUI010000070">
    <property type="protein sequence ID" value="KAL1889716.1"/>
    <property type="molecule type" value="Genomic_DNA"/>
</dbReference>
<dbReference type="InterPro" id="IPR002347">
    <property type="entry name" value="SDR_fam"/>
</dbReference>
<evidence type="ECO:0000313" key="4">
    <source>
        <dbReference type="Proteomes" id="UP001583186"/>
    </source>
</evidence>
<keyword evidence="4" id="KW-1185">Reference proteome</keyword>
<accession>A0ABR3YMZ1</accession>
<evidence type="ECO:0000313" key="3">
    <source>
        <dbReference type="EMBL" id="KAL1889716.1"/>
    </source>
</evidence>
<keyword evidence="2" id="KW-0560">Oxidoreductase</keyword>
<reference evidence="3 4" key="1">
    <citation type="journal article" date="2024" name="IMA Fungus">
        <title>IMA Genome - F19 : A genome assembly and annotation guide to empower mycologists, including annotated draft genome sequences of Ceratocystis pirilliformis, Diaporthe australafricana, Fusarium ophioides, Paecilomyces lecythidis, and Sporothrix stenoceras.</title>
        <authorList>
            <person name="Aylward J."/>
            <person name="Wilson A.M."/>
            <person name="Visagie C.M."/>
            <person name="Spraker J."/>
            <person name="Barnes I."/>
            <person name="Buitendag C."/>
            <person name="Ceriani C."/>
            <person name="Del Mar Angel L."/>
            <person name="du Plessis D."/>
            <person name="Fuchs T."/>
            <person name="Gasser K."/>
            <person name="Kramer D."/>
            <person name="Li W."/>
            <person name="Munsamy K."/>
            <person name="Piso A."/>
            <person name="Price J.L."/>
            <person name="Sonnekus B."/>
            <person name="Thomas C."/>
            <person name="van der Nest A."/>
            <person name="van Dijk A."/>
            <person name="van Heerden A."/>
            <person name="van Vuuren N."/>
            <person name="Yilmaz N."/>
            <person name="Duong T.A."/>
            <person name="van der Merwe N.A."/>
            <person name="Wingfield M.J."/>
            <person name="Wingfield B.D."/>
        </authorList>
    </citation>
    <scope>NUCLEOTIDE SEQUENCE [LARGE SCALE GENOMIC DNA]</scope>
    <source>
        <strain evidence="3 4">CMW 5346</strain>
    </source>
</reference>